<comment type="caution">
    <text evidence="2">The sequence shown here is derived from an EMBL/GenBank/DDBJ whole genome shotgun (WGS) entry which is preliminary data.</text>
</comment>
<gene>
    <name evidence="2" type="ORF">ESY86_05260</name>
</gene>
<dbReference type="EMBL" id="VORO01000004">
    <property type="protein sequence ID" value="TXD90156.1"/>
    <property type="molecule type" value="Genomic_DNA"/>
</dbReference>
<dbReference type="Pfam" id="PF07110">
    <property type="entry name" value="EthD"/>
    <property type="match status" value="1"/>
</dbReference>
<feature type="domain" description="EthD" evidence="1">
    <location>
        <begin position="14"/>
        <end position="91"/>
    </location>
</feature>
<protein>
    <submittedName>
        <fullName evidence="2">EthD family reductase</fullName>
    </submittedName>
</protein>
<proteinExistence type="predicted"/>
<reference evidence="2 3" key="1">
    <citation type="submission" date="2019-08" db="EMBL/GenBank/DDBJ databases">
        <title>Genomes of Subsaximicrobium wynnwilliamsii strains.</title>
        <authorList>
            <person name="Bowman J.P."/>
        </authorList>
    </citation>
    <scope>NUCLEOTIDE SEQUENCE [LARGE SCALE GENOMIC DNA]</scope>
    <source>
        <strain evidence="2 3">2-80-2</strain>
    </source>
</reference>
<keyword evidence="3" id="KW-1185">Reference proteome</keyword>
<dbReference type="NCBIfam" id="TIGR02118">
    <property type="entry name" value="EthD family reductase"/>
    <property type="match status" value="1"/>
</dbReference>
<dbReference type="InterPro" id="IPR009799">
    <property type="entry name" value="EthD_dom"/>
</dbReference>
<evidence type="ECO:0000259" key="1">
    <source>
        <dbReference type="Pfam" id="PF07110"/>
    </source>
</evidence>
<dbReference type="AlphaFoldDB" id="A0A5C6ZJM4"/>
<accession>A0A5C6ZJM4</accession>
<name>A0A5C6ZJM4_9FLAO</name>
<dbReference type="GO" id="GO:0016491">
    <property type="term" value="F:oxidoreductase activity"/>
    <property type="evidence" value="ECO:0007669"/>
    <property type="project" value="InterPro"/>
</dbReference>
<organism evidence="2 3">
    <name type="scientific">Subsaximicrobium wynnwilliamsii</name>
    <dbReference type="NCBI Taxonomy" id="291179"/>
    <lineage>
        <taxon>Bacteria</taxon>
        <taxon>Pseudomonadati</taxon>
        <taxon>Bacteroidota</taxon>
        <taxon>Flavobacteriia</taxon>
        <taxon>Flavobacteriales</taxon>
        <taxon>Flavobacteriaceae</taxon>
        <taxon>Subsaximicrobium</taxon>
    </lineage>
</organism>
<dbReference type="PANTHER" id="PTHR40260">
    <property type="entry name" value="BLR8190 PROTEIN"/>
    <property type="match status" value="1"/>
</dbReference>
<dbReference type="Proteomes" id="UP000321578">
    <property type="component" value="Unassembled WGS sequence"/>
</dbReference>
<dbReference type="Gene3D" id="3.30.70.100">
    <property type="match status" value="1"/>
</dbReference>
<evidence type="ECO:0000313" key="3">
    <source>
        <dbReference type="Proteomes" id="UP000321578"/>
    </source>
</evidence>
<dbReference type="OrthoDB" id="5343971at2"/>
<dbReference type="SUPFAM" id="SSF54909">
    <property type="entry name" value="Dimeric alpha+beta barrel"/>
    <property type="match status" value="1"/>
</dbReference>
<dbReference type="RefSeq" id="WP_147085550.1">
    <property type="nucleotide sequence ID" value="NZ_VORM01000004.1"/>
</dbReference>
<dbReference type="InterPro" id="IPR011008">
    <property type="entry name" value="Dimeric_a/b-barrel"/>
</dbReference>
<evidence type="ECO:0000313" key="2">
    <source>
        <dbReference type="EMBL" id="TXD90156.1"/>
    </source>
</evidence>
<dbReference type="PANTHER" id="PTHR40260:SF2">
    <property type="entry name" value="BLR8190 PROTEIN"/>
    <property type="match status" value="1"/>
</dbReference>
<sequence>MIKVSIMYPNGKDVEFDAAYYKNNHLPMVSKAVGNALKGLELDLGIGSRVPGEPAPYIAIAHLNFEDVASFQAAFGPHAETFAADVKNFTNVQGQMQISEVITF</sequence>